<keyword evidence="2" id="KW-1185">Reference proteome</keyword>
<dbReference type="Proteomes" id="UP000241895">
    <property type="component" value="Unassembled WGS sequence"/>
</dbReference>
<reference evidence="1 2" key="1">
    <citation type="submission" date="2018-03" db="EMBL/GenBank/DDBJ databases">
        <authorList>
            <person name="Zhou J."/>
            <person name="Li X."/>
            <person name="Xue M."/>
            <person name="Yin J."/>
        </authorList>
    </citation>
    <scope>NUCLEOTIDE SEQUENCE [LARGE SCALE GENOMIC DNA]</scope>
    <source>
        <strain evidence="1 2">SYSU ZJ2214</strain>
    </source>
</reference>
<dbReference type="EMBL" id="PXNS01000002">
    <property type="protein sequence ID" value="PTL95825.1"/>
    <property type="molecule type" value="Genomic_DNA"/>
</dbReference>
<gene>
    <name evidence="1" type="ORF">C6W88_05155</name>
</gene>
<accession>A0ABX5IZ81</accession>
<dbReference type="RefSeq" id="WP_108131736.1">
    <property type="nucleotide sequence ID" value="NZ_PXNS01000002.1"/>
</dbReference>
<organism evidence="1 2">
    <name type="scientific">Halomonas litopenaei</name>
    <dbReference type="NCBI Taxonomy" id="2109328"/>
    <lineage>
        <taxon>Bacteria</taxon>
        <taxon>Pseudomonadati</taxon>
        <taxon>Pseudomonadota</taxon>
        <taxon>Gammaproteobacteria</taxon>
        <taxon>Oceanospirillales</taxon>
        <taxon>Halomonadaceae</taxon>
        <taxon>Halomonas</taxon>
    </lineage>
</organism>
<proteinExistence type="predicted"/>
<sequence>MLASPTPPRELPTNHQDLVAIEHALTLANRGDTSWLCTRLDTPAPAFPHLSVTSDADGPGYAGQPILLSQARDGGACLVNIDNNANDGTPCLVERLSPSSETLVHLEVIHATLAGQPSLIRRVSLGSTSMNLQRPTPTSPLVQIGDDVVEVLIQPALRLVLTGHAPVNADLARQGQRLGFEVILCAPDHPDTHHSTAPLPAGVEFQRAPAAPFLRGGGGHRRTLVMDATDASTIVRASREACCHGYLAMADIDPSRAANWLYDGWHSLRTSPTV</sequence>
<evidence type="ECO:0000313" key="1">
    <source>
        <dbReference type="EMBL" id="PTL95825.1"/>
    </source>
</evidence>
<protein>
    <submittedName>
        <fullName evidence="1">Uncharacterized protein</fullName>
    </submittedName>
</protein>
<name>A0ABX5IZ81_9GAMM</name>
<comment type="caution">
    <text evidence="1">The sequence shown here is derived from an EMBL/GenBank/DDBJ whole genome shotgun (WGS) entry which is preliminary data.</text>
</comment>
<evidence type="ECO:0000313" key="2">
    <source>
        <dbReference type="Proteomes" id="UP000241895"/>
    </source>
</evidence>